<keyword evidence="1" id="KW-0808">Transferase</keyword>
<organism evidence="2 3">
    <name type="scientific">Devosia insulae DS-56</name>
    <dbReference type="NCBI Taxonomy" id="1116389"/>
    <lineage>
        <taxon>Bacteria</taxon>
        <taxon>Pseudomonadati</taxon>
        <taxon>Pseudomonadota</taxon>
        <taxon>Alphaproteobacteria</taxon>
        <taxon>Hyphomicrobiales</taxon>
        <taxon>Devosiaceae</taxon>
        <taxon>Devosia</taxon>
    </lineage>
</organism>
<dbReference type="InterPro" id="IPR026634">
    <property type="entry name" value="TPST-like"/>
</dbReference>
<evidence type="ECO:0000313" key="3">
    <source>
        <dbReference type="Proteomes" id="UP000095463"/>
    </source>
</evidence>
<dbReference type="PANTHER" id="PTHR12788:SF10">
    <property type="entry name" value="PROTEIN-TYROSINE SULFOTRANSFERASE"/>
    <property type="match status" value="1"/>
</dbReference>
<proteinExistence type="predicted"/>
<dbReference type="GO" id="GO:0008476">
    <property type="term" value="F:protein-tyrosine sulfotransferase activity"/>
    <property type="evidence" value="ECO:0007669"/>
    <property type="project" value="InterPro"/>
</dbReference>
<dbReference type="InterPro" id="IPR027417">
    <property type="entry name" value="P-loop_NTPase"/>
</dbReference>
<dbReference type="Proteomes" id="UP000095463">
    <property type="component" value="Unassembled WGS sequence"/>
</dbReference>
<accession>A0A1E5XNB4</accession>
<dbReference type="OrthoDB" id="9800698at2"/>
<dbReference type="SUPFAM" id="SSF52540">
    <property type="entry name" value="P-loop containing nucleoside triphosphate hydrolases"/>
    <property type="match status" value="1"/>
</dbReference>
<evidence type="ECO:0008006" key="4">
    <source>
        <dbReference type="Google" id="ProtNLM"/>
    </source>
</evidence>
<name>A0A1E5XNB4_9HYPH</name>
<dbReference type="RefSeq" id="WP_069910664.1">
    <property type="nucleotide sequence ID" value="NZ_LAJE02000232.1"/>
</dbReference>
<dbReference type="Gene3D" id="3.40.50.300">
    <property type="entry name" value="P-loop containing nucleotide triphosphate hydrolases"/>
    <property type="match status" value="1"/>
</dbReference>
<gene>
    <name evidence="2" type="ORF">VW23_022950</name>
</gene>
<dbReference type="AlphaFoldDB" id="A0A1E5XNB4"/>
<sequence length="553" mass="62260">MTVPAFQHEKLLAPIVGLADLNADSDEYYRTLARSDDTILAVGGVLGLMERDAFQQRDLSRLLDLSRHGAVRRRAFRYFDHSHDHMLAAEIAALGPDMIEDLEKLSIEARSRNDAGRQRDVEIAKYVAWGEVSMLRNAATYAEVADGWRGSVKILAKAVAVRPDDIKSFSALATMLEGAGRYDLLEYVLLRVVGIDKLERHAALFRAVVQLVKGDAKGCLLLLKELEDAGRADDGRFSIGSTGEQTRAKAHYKLGQFREAYRSYASMNALEAASFAPTSYISDCLARNAQEVPSLPEFDRPNYVMMVGFPRSGTTMLENALASHPRIETFEEVPTFQTATAYIDRGNKGQTEHEAQSVALFVEARERYFSSLDRLARKDGADVYVDKLPARSLIAPFVKRLLPNQRFIFSIRHPYDVALSCFQQLFGATPATANFLNLVDTIRLYDLTMTEWFKVHSLEDPLVHYVRYDDLVPDFEAVTRNALAFLSLDWDPAVLTFAERAGDRAARTPSYQKVRQGLSLGVQTYWRNYDFLFTQPQAAPLTKWAEFFGYETL</sequence>
<dbReference type="SUPFAM" id="SSF48452">
    <property type="entry name" value="TPR-like"/>
    <property type="match status" value="1"/>
</dbReference>
<evidence type="ECO:0000313" key="2">
    <source>
        <dbReference type="EMBL" id="OEO30106.1"/>
    </source>
</evidence>
<comment type="caution">
    <text evidence="2">The sequence shown here is derived from an EMBL/GenBank/DDBJ whole genome shotgun (WGS) entry which is preliminary data.</text>
</comment>
<dbReference type="Pfam" id="PF13469">
    <property type="entry name" value="Sulfotransfer_3"/>
    <property type="match status" value="1"/>
</dbReference>
<reference evidence="2 3" key="1">
    <citation type="journal article" date="2015" name="Genome Announc.">
        <title>Genome Assemblies of Three Soil-Associated Devosia species: D. insulae, D. limi, and D. soli.</title>
        <authorList>
            <person name="Hassan Y.I."/>
            <person name="Lepp D."/>
            <person name="Zhou T."/>
        </authorList>
    </citation>
    <scope>NUCLEOTIDE SEQUENCE [LARGE SCALE GENOMIC DNA]</scope>
    <source>
        <strain evidence="2 3">DS-56</strain>
    </source>
</reference>
<keyword evidence="3" id="KW-1185">Reference proteome</keyword>
<protein>
    <recommendedName>
        <fullName evidence="4">Sulfotransferase</fullName>
    </recommendedName>
</protein>
<dbReference type="PANTHER" id="PTHR12788">
    <property type="entry name" value="PROTEIN-TYROSINE SULFOTRANSFERASE 2"/>
    <property type="match status" value="1"/>
</dbReference>
<dbReference type="InterPro" id="IPR011990">
    <property type="entry name" value="TPR-like_helical_dom_sf"/>
</dbReference>
<evidence type="ECO:0000256" key="1">
    <source>
        <dbReference type="ARBA" id="ARBA00022679"/>
    </source>
</evidence>
<dbReference type="EMBL" id="LAJE02000232">
    <property type="protein sequence ID" value="OEO30106.1"/>
    <property type="molecule type" value="Genomic_DNA"/>
</dbReference>